<dbReference type="AlphaFoldDB" id="A0AAD7DUS6"/>
<organism evidence="2 3">
    <name type="scientific">Mycena metata</name>
    <dbReference type="NCBI Taxonomy" id="1033252"/>
    <lineage>
        <taxon>Eukaryota</taxon>
        <taxon>Fungi</taxon>
        <taxon>Dikarya</taxon>
        <taxon>Basidiomycota</taxon>
        <taxon>Agaricomycotina</taxon>
        <taxon>Agaricomycetes</taxon>
        <taxon>Agaricomycetidae</taxon>
        <taxon>Agaricales</taxon>
        <taxon>Marasmiineae</taxon>
        <taxon>Mycenaceae</taxon>
        <taxon>Mycena</taxon>
    </lineage>
</organism>
<reference evidence="2" key="1">
    <citation type="submission" date="2023-03" db="EMBL/GenBank/DDBJ databases">
        <title>Massive genome expansion in bonnet fungi (Mycena s.s.) driven by repeated elements and novel gene families across ecological guilds.</title>
        <authorList>
            <consortium name="Lawrence Berkeley National Laboratory"/>
            <person name="Harder C.B."/>
            <person name="Miyauchi S."/>
            <person name="Viragh M."/>
            <person name="Kuo A."/>
            <person name="Thoen E."/>
            <person name="Andreopoulos B."/>
            <person name="Lu D."/>
            <person name="Skrede I."/>
            <person name="Drula E."/>
            <person name="Henrissat B."/>
            <person name="Morin E."/>
            <person name="Kohler A."/>
            <person name="Barry K."/>
            <person name="LaButti K."/>
            <person name="Morin E."/>
            <person name="Salamov A."/>
            <person name="Lipzen A."/>
            <person name="Mereny Z."/>
            <person name="Hegedus B."/>
            <person name="Baldrian P."/>
            <person name="Stursova M."/>
            <person name="Weitz H."/>
            <person name="Taylor A."/>
            <person name="Grigoriev I.V."/>
            <person name="Nagy L.G."/>
            <person name="Martin F."/>
            <person name="Kauserud H."/>
        </authorList>
    </citation>
    <scope>NUCLEOTIDE SEQUENCE</scope>
    <source>
        <strain evidence="2">CBHHK182m</strain>
    </source>
</reference>
<evidence type="ECO:0000313" key="3">
    <source>
        <dbReference type="Proteomes" id="UP001215598"/>
    </source>
</evidence>
<sequence>MRDKDRLHAWFASLPSTARKCAGCTHSVQGSDCGPIDDSCRCAHCRRKKTSCSFKEDYILYLDGSGPQPLLEPRFGAIPTPQPETAAFAQPGAQLSVVPPPAYPPTAPSPVYPSTAPPPVYPPTTPPPGDVEYDAGRLGTGSDPDNGWLGGWGLPPDHPAITMLRIQKEEIARLQREPTHTSGQFRSESGIVVNAAHRTQYLAMEILYEFQATSLNRQMSLEADSFGVAELVERLQHVYSQFLADIDTSLLPSS</sequence>
<dbReference type="EMBL" id="JARKIB010000574">
    <property type="protein sequence ID" value="KAJ7699419.1"/>
    <property type="molecule type" value="Genomic_DNA"/>
</dbReference>
<comment type="caution">
    <text evidence="2">The sequence shown here is derived from an EMBL/GenBank/DDBJ whole genome shotgun (WGS) entry which is preliminary data.</text>
</comment>
<feature type="region of interest" description="Disordered" evidence="1">
    <location>
        <begin position="108"/>
        <end position="152"/>
    </location>
</feature>
<evidence type="ECO:0000256" key="1">
    <source>
        <dbReference type="SAM" id="MobiDB-lite"/>
    </source>
</evidence>
<protein>
    <recommendedName>
        <fullName evidence="4">Zn(2)-C6 fungal-type domain-containing protein</fullName>
    </recommendedName>
</protein>
<evidence type="ECO:0008006" key="4">
    <source>
        <dbReference type="Google" id="ProtNLM"/>
    </source>
</evidence>
<keyword evidence="3" id="KW-1185">Reference proteome</keyword>
<evidence type="ECO:0000313" key="2">
    <source>
        <dbReference type="EMBL" id="KAJ7699419.1"/>
    </source>
</evidence>
<feature type="compositionally biased region" description="Pro residues" evidence="1">
    <location>
        <begin position="108"/>
        <end position="129"/>
    </location>
</feature>
<name>A0AAD7DUS6_9AGAR</name>
<proteinExistence type="predicted"/>
<gene>
    <name evidence="2" type="ORF">B0H16DRAFT_1644092</name>
</gene>
<dbReference type="Proteomes" id="UP001215598">
    <property type="component" value="Unassembled WGS sequence"/>
</dbReference>
<accession>A0AAD7DUS6</accession>